<evidence type="ECO:0000313" key="5">
    <source>
        <dbReference type="EMBL" id="SFE95140.1"/>
    </source>
</evidence>
<dbReference type="Pfam" id="PF12852">
    <property type="entry name" value="Cupin_6"/>
    <property type="match status" value="1"/>
</dbReference>
<reference evidence="6" key="1">
    <citation type="submission" date="2016-10" db="EMBL/GenBank/DDBJ databases">
        <authorList>
            <person name="Varghese N."/>
            <person name="Submissions S."/>
        </authorList>
    </citation>
    <scope>NUCLEOTIDE SEQUENCE [LARGE SCALE GENOMIC DNA]</scope>
    <source>
        <strain evidence="6">UNC178MFTsu3.1</strain>
    </source>
</reference>
<evidence type="ECO:0000256" key="1">
    <source>
        <dbReference type="ARBA" id="ARBA00023015"/>
    </source>
</evidence>
<dbReference type="EMBL" id="FONH01000005">
    <property type="protein sequence ID" value="SFE95140.1"/>
    <property type="molecule type" value="Genomic_DNA"/>
</dbReference>
<dbReference type="GO" id="GO:0043565">
    <property type="term" value="F:sequence-specific DNA binding"/>
    <property type="evidence" value="ECO:0007669"/>
    <property type="project" value="InterPro"/>
</dbReference>
<dbReference type="SMART" id="SM00342">
    <property type="entry name" value="HTH_ARAC"/>
    <property type="match status" value="1"/>
</dbReference>
<accession>A0A1I2ESE1</accession>
<keyword evidence="3" id="KW-0804">Transcription</keyword>
<dbReference type="PRINTS" id="PR00032">
    <property type="entry name" value="HTHARAC"/>
</dbReference>
<protein>
    <submittedName>
        <fullName evidence="5">AraC-type DNA-binding protein</fullName>
    </submittedName>
</protein>
<dbReference type="GO" id="GO:0003700">
    <property type="term" value="F:DNA-binding transcription factor activity"/>
    <property type="evidence" value="ECO:0007669"/>
    <property type="project" value="InterPro"/>
</dbReference>
<keyword evidence="2 5" id="KW-0238">DNA-binding</keyword>
<keyword evidence="1" id="KW-0805">Transcription regulation</keyword>
<dbReference type="STRING" id="500610.SAMN02799615_02056"/>
<dbReference type="InterPro" id="IPR032783">
    <property type="entry name" value="AraC_lig"/>
</dbReference>
<gene>
    <name evidence="5" type="ORF">SAMN02799615_02056</name>
</gene>
<feature type="domain" description="HTH araC/xylS-type" evidence="4">
    <location>
        <begin position="194"/>
        <end position="292"/>
    </location>
</feature>
<dbReference type="InterPro" id="IPR050204">
    <property type="entry name" value="AraC_XylS_family_regulators"/>
</dbReference>
<dbReference type="Gene3D" id="1.10.10.60">
    <property type="entry name" value="Homeodomain-like"/>
    <property type="match status" value="2"/>
</dbReference>
<name>A0A1I2ESE1_9GAMM</name>
<evidence type="ECO:0000313" key="6">
    <source>
        <dbReference type="Proteomes" id="UP000199477"/>
    </source>
</evidence>
<evidence type="ECO:0000259" key="4">
    <source>
        <dbReference type="PROSITE" id="PS01124"/>
    </source>
</evidence>
<dbReference type="InterPro" id="IPR020449">
    <property type="entry name" value="Tscrpt_reg_AraC-type_HTH"/>
</dbReference>
<evidence type="ECO:0000256" key="3">
    <source>
        <dbReference type="ARBA" id="ARBA00023163"/>
    </source>
</evidence>
<evidence type="ECO:0000256" key="2">
    <source>
        <dbReference type="ARBA" id="ARBA00023125"/>
    </source>
</evidence>
<dbReference type="Pfam" id="PF12833">
    <property type="entry name" value="HTH_18"/>
    <property type="match status" value="1"/>
</dbReference>
<sequence length="303" mass="34013">MYTELKTALVKRSHRDDLIRSLETLLDLSLVHVDIQGTDADEQQSPSRQYCGMFHLAGAHACQVHGSSIGAPVRLEPGDLLIASFDGNGDLKAIDLQINGPSLIRGRLYFTGGWHRQFHEVLPPWFVIRPGDAGDVYRRLSNAMIEVSHSNITGRGVILNKLAEILFTIAICHYAKRSDANLGLFTAFSDRRISKVLNAIHEDPSRGWNVQTMAALACMSRSSFTQRFTQLMKMPPGQYITYWRMHLAERLLQDPRLSVADVAEQVGYASKAAFYRLFKRIQGMCPGEMRAIRATTAPNQERL</sequence>
<dbReference type="SUPFAM" id="SSF46689">
    <property type="entry name" value="Homeodomain-like"/>
    <property type="match status" value="2"/>
</dbReference>
<keyword evidence="6" id="KW-1185">Reference proteome</keyword>
<dbReference type="PROSITE" id="PS01124">
    <property type="entry name" value="HTH_ARAC_FAMILY_2"/>
    <property type="match status" value="1"/>
</dbReference>
<dbReference type="InterPro" id="IPR009057">
    <property type="entry name" value="Homeodomain-like_sf"/>
</dbReference>
<dbReference type="InterPro" id="IPR018060">
    <property type="entry name" value="HTH_AraC"/>
</dbReference>
<dbReference type="Proteomes" id="UP000199477">
    <property type="component" value="Unassembled WGS sequence"/>
</dbReference>
<dbReference type="PANTHER" id="PTHR46796:SF7">
    <property type="entry name" value="ARAC FAMILY TRANSCRIPTIONAL REGULATOR"/>
    <property type="match status" value="1"/>
</dbReference>
<dbReference type="RefSeq" id="WP_051548712.1">
    <property type="nucleotide sequence ID" value="NZ_FONH01000005.1"/>
</dbReference>
<organism evidence="5 6">
    <name type="scientific">Dyella marensis</name>
    <dbReference type="NCBI Taxonomy" id="500610"/>
    <lineage>
        <taxon>Bacteria</taxon>
        <taxon>Pseudomonadati</taxon>
        <taxon>Pseudomonadota</taxon>
        <taxon>Gammaproteobacteria</taxon>
        <taxon>Lysobacterales</taxon>
        <taxon>Rhodanobacteraceae</taxon>
        <taxon>Dyella</taxon>
    </lineage>
</organism>
<dbReference type="PANTHER" id="PTHR46796">
    <property type="entry name" value="HTH-TYPE TRANSCRIPTIONAL ACTIVATOR RHAS-RELATED"/>
    <property type="match status" value="1"/>
</dbReference>
<dbReference type="AlphaFoldDB" id="A0A1I2ESE1"/>
<proteinExistence type="predicted"/>